<keyword evidence="2 6" id="KW-0378">Hydrolase</keyword>
<organism evidence="10 11">
    <name type="scientific">Shouchella clausii</name>
    <name type="common">Alkalihalobacillus clausii</name>
    <dbReference type="NCBI Taxonomy" id="79880"/>
    <lineage>
        <taxon>Bacteria</taxon>
        <taxon>Bacillati</taxon>
        <taxon>Bacillota</taxon>
        <taxon>Bacilli</taxon>
        <taxon>Bacillales</taxon>
        <taxon>Bacillaceae</taxon>
        <taxon>Shouchella</taxon>
    </lineage>
</organism>
<evidence type="ECO:0000256" key="1">
    <source>
        <dbReference type="ARBA" id="ARBA00007806"/>
    </source>
</evidence>
<dbReference type="InterPro" id="IPR017853">
    <property type="entry name" value="GH"/>
</dbReference>
<evidence type="ECO:0000256" key="2">
    <source>
        <dbReference type="ARBA" id="ARBA00022801"/>
    </source>
</evidence>
<dbReference type="Proteomes" id="UP000216207">
    <property type="component" value="Unassembled WGS sequence"/>
</dbReference>
<dbReference type="CDD" id="cd14752">
    <property type="entry name" value="GH31_N"/>
    <property type="match status" value="1"/>
</dbReference>
<comment type="similarity">
    <text evidence="1 6">Belongs to the glycosyl hydrolase 31 family.</text>
</comment>
<dbReference type="InterPro" id="IPR013780">
    <property type="entry name" value="Glyco_hydro_b"/>
</dbReference>
<evidence type="ECO:0000313" key="11">
    <source>
        <dbReference type="Proteomes" id="UP000216207"/>
    </source>
</evidence>
<dbReference type="Gene3D" id="2.60.40.1180">
    <property type="entry name" value="Golgi alpha-mannosidase II"/>
    <property type="match status" value="2"/>
</dbReference>
<feature type="domain" description="Glycoside hydrolase family 31 N-terminal" evidence="8">
    <location>
        <begin position="54"/>
        <end position="216"/>
    </location>
</feature>
<dbReference type="GO" id="GO:0061634">
    <property type="term" value="F:alpha-D-xyloside xylohydrolase"/>
    <property type="evidence" value="ECO:0007669"/>
    <property type="project" value="UniProtKB-EC"/>
</dbReference>
<dbReference type="Pfam" id="PF13802">
    <property type="entry name" value="Gal_mutarotas_2"/>
    <property type="match status" value="1"/>
</dbReference>
<evidence type="ECO:0000259" key="8">
    <source>
        <dbReference type="Pfam" id="PF13802"/>
    </source>
</evidence>
<protein>
    <recommendedName>
        <fullName evidence="5">alpha-D-xyloside xylohydrolase</fullName>
        <ecNumber evidence="5">3.2.1.177</ecNumber>
    </recommendedName>
</protein>
<dbReference type="SUPFAM" id="SSF51445">
    <property type="entry name" value="(Trans)glycosidases"/>
    <property type="match status" value="1"/>
</dbReference>
<accession>A0A268NTA9</accession>
<dbReference type="AlphaFoldDB" id="A0A268NTA9"/>
<name>A0A268NTA9_SHOCL</name>
<reference evidence="10 11" key="1">
    <citation type="submission" date="2017-07" db="EMBL/GenBank/DDBJ databases">
        <title>Isolation and whole genome analysis of endospore-forming bacteria from heroin.</title>
        <authorList>
            <person name="Kalinowski J."/>
            <person name="Ahrens B."/>
            <person name="Al-Dilaimi A."/>
            <person name="Winkler A."/>
            <person name="Wibberg D."/>
            <person name="Schleenbecker U."/>
            <person name="Ruckert C."/>
            <person name="Wolfel R."/>
            <person name="Grass G."/>
        </authorList>
    </citation>
    <scope>NUCLEOTIDE SEQUENCE [LARGE SCALE GENOMIC DNA]</scope>
    <source>
        <strain evidence="10 11">7539</strain>
    </source>
</reference>
<feature type="domain" description="Glycoside hydrolase family 31 TIM barrel" evidence="7">
    <location>
        <begin position="258"/>
        <end position="571"/>
    </location>
</feature>
<comment type="caution">
    <text evidence="10">The sequence shown here is derived from an EMBL/GenBank/DDBJ whole genome shotgun (WGS) entry which is preliminary data.</text>
</comment>
<dbReference type="InterPro" id="IPR048395">
    <property type="entry name" value="Glyco_hydro_31_C"/>
</dbReference>
<dbReference type="InterPro" id="IPR025887">
    <property type="entry name" value="Glyco_hydro_31_N_dom"/>
</dbReference>
<evidence type="ECO:0000259" key="9">
    <source>
        <dbReference type="Pfam" id="PF21365"/>
    </source>
</evidence>
<sequence>MKFSNGCWMNRAGFEIRSPQEVYDIRKTDSEATLYGPFQKIAHPGMTLDGGMMTVTVSAPMNDVIRVHSVHHGGGVDKGPDFPLYTEKADIACKEDEQSFFFQSGDLLLTVNKNDWRFAFSRKGEAVTTSERQCLSHIIDDNGIPFMREQLSLDVGEYVYGLGERFTPFVKNGQSVDIWNEDGGTGSEQAYKNIPFYVSNKGYGVFVNHPERVSFEIASEKVSKAQFSVPGEQLEYFIISGDTLKDVLRTYTTLTGKPPLLPKWSFGLWLSTSFLTSYDEKTVHSFVDGMQERDLPFDVFHFDCLWMKEFEWCNFQWDERTFPDPKGMLSRLKEKGLNICVWINPYIGQKSPLFVEAKQKGYLLKRPDGSVWQWDKWQPGLGVVDFTNEEAKTWYTDMLEALIDMGVDSFKTDFGERIPTDVVYANGADPLKMHNYYTHLYNETVYTLLEKRLGKNKAVLFARSATVGGQQFPVHWGGDSFSTYASMAETLRGGLSLGLAGFGYWSHDIGGFETGSTPDLYKRWTQFGLLSSHSRYHGSGDYKVPWLYDEEAVDVTRLFTKLKNRLMPYLFAKAVEASKDGVPMLRPMLLEYRDDETCHTLDRQYMLGDRLLVAPIFNETGNVRYYAPAGKWTNLLTNAFIDGGKWHSEHHSYETLPLLVRENTILPFGAEEQTADYNYTENVAFHLFAISDEATCTIHDENGTAAASARASKTGNTLALSASGVTGTCTWLLRNVDTILDIDGGTWTTHELGVLVEGEEVSLTLPD</sequence>
<evidence type="ECO:0000256" key="5">
    <source>
        <dbReference type="ARBA" id="ARBA00066962"/>
    </source>
</evidence>
<dbReference type="GO" id="GO:0005975">
    <property type="term" value="P:carbohydrate metabolic process"/>
    <property type="evidence" value="ECO:0007669"/>
    <property type="project" value="InterPro"/>
</dbReference>
<dbReference type="NCBIfam" id="NF007940">
    <property type="entry name" value="PRK10658.1"/>
    <property type="match status" value="1"/>
</dbReference>
<dbReference type="SUPFAM" id="SSF51011">
    <property type="entry name" value="Glycosyl hydrolase domain"/>
    <property type="match status" value="1"/>
</dbReference>
<evidence type="ECO:0000313" key="10">
    <source>
        <dbReference type="EMBL" id="PAE86724.1"/>
    </source>
</evidence>
<comment type="catalytic activity">
    <reaction evidence="4">
        <text>Hydrolysis of terminal, non-reducing alpha-D-xylose residues with release of alpha-D-xylose.</text>
        <dbReference type="EC" id="3.2.1.177"/>
    </reaction>
</comment>
<dbReference type="PANTHER" id="PTHR43053">
    <property type="entry name" value="GLYCOSIDASE FAMILY 31"/>
    <property type="match status" value="1"/>
</dbReference>
<keyword evidence="3 6" id="KW-0326">Glycosidase</keyword>
<dbReference type="SUPFAM" id="SSF117125">
    <property type="entry name" value="Putative glucosidase YicI, C-terminal domain"/>
    <property type="match status" value="1"/>
</dbReference>
<proteinExistence type="inferred from homology"/>
<feature type="domain" description="Glycosyl hydrolase family 31 C-terminal" evidence="9">
    <location>
        <begin position="581"/>
        <end position="666"/>
    </location>
</feature>
<dbReference type="FunFam" id="3.20.20.80:FF:000053">
    <property type="entry name" value="Alpha-xylosidase YicI"/>
    <property type="match status" value="1"/>
</dbReference>
<evidence type="ECO:0000256" key="3">
    <source>
        <dbReference type="ARBA" id="ARBA00023295"/>
    </source>
</evidence>
<evidence type="ECO:0000256" key="6">
    <source>
        <dbReference type="RuleBase" id="RU361185"/>
    </source>
</evidence>
<dbReference type="Gene3D" id="2.60.40.1760">
    <property type="entry name" value="glycosyl hydrolase (family 31)"/>
    <property type="match status" value="1"/>
</dbReference>
<dbReference type="InterPro" id="IPR050985">
    <property type="entry name" value="Alpha-glycosidase_related"/>
</dbReference>
<gene>
    <name evidence="10" type="ORF">CHH72_21855</name>
</gene>
<dbReference type="Pfam" id="PF01055">
    <property type="entry name" value="Glyco_hydro_31_2nd"/>
    <property type="match status" value="1"/>
</dbReference>
<evidence type="ECO:0000256" key="4">
    <source>
        <dbReference type="ARBA" id="ARBA00052064"/>
    </source>
</evidence>
<evidence type="ECO:0000259" key="7">
    <source>
        <dbReference type="Pfam" id="PF01055"/>
    </source>
</evidence>
<dbReference type="InterPro" id="IPR000322">
    <property type="entry name" value="Glyco_hydro_31_TIM"/>
</dbReference>
<dbReference type="CDD" id="cd06593">
    <property type="entry name" value="GH31_xylosidase_YicI"/>
    <property type="match status" value="1"/>
</dbReference>
<dbReference type="RefSeq" id="WP_095327414.1">
    <property type="nucleotide sequence ID" value="NZ_NPCC01000052.1"/>
</dbReference>
<dbReference type="EC" id="3.2.1.177" evidence="5"/>
<dbReference type="Pfam" id="PF21365">
    <property type="entry name" value="Glyco_hydro_31_3rd"/>
    <property type="match status" value="1"/>
</dbReference>
<dbReference type="InterPro" id="IPR011013">
    <property type="entry name" value="Gal_mutarotase_sf_dom"/>
</dbReference>
<dbReference type="GO" id="GO:0030246">
    <property type="term" value="F:carbohydrate binding"/>
    <property type="evidence" value="ECO:0007669"/>
    <property type="project" value="InterPro"/>
</dbReference>
<dbReference type="Gene3D" id="3.20.20.80">
    <property type="entry name" value="Glycosidases"/>
    <property type="match status" value="1"/>
</dbReference>
<dbReference type="PANTHER" id="PTHR43053:SF4">
    <property type="entry name" value="MYOGENESIS-REGULATING GLYCOSIDASE"/>
    <property type="match status" value="1"/>
</dbReference>
<dbReference type="EMBL" id="NPCC01000052">
    <property type="protein sequence ID" value="PAE86724.1"/>
    <property type="molecule type" value="Genomic_DNA"/>
</dbReference>
<dbReference type="SUPFAM" id="SSF74650">
    <property type="entry name" value="Galactose mutarotase-like"/>
    <property type="match status" value="1"/>
</dbReference>